<evidence type="ECO:0000313" key="1">
    <source>
        <dbReference type="EMBL" id="CAN71408.1"/>
    </source>
</evidence>
<dbReference type="EMBL" id="AM428618">
    <property type="protein sequence ID" value="CAN71408.1"/>
    <property type="molecule type" value="Genomic_DNA"/>
</dbReference>
<dbReference type="ExpressionAtlas" id="A5AK51">
    <property type="expression patterns" value="baseline"/>
</dbReference>
<organism evidence="1">
    <name type="scientific">Vitis vinifera</name>
    <name type="common">Grape</name>
    <dbReference type="NCBI Taxonomy" id="29760"/>
    <lineage>
        <taxon>Eukaryota</taxon>
        <taxon>Viridiplantae</taxon>
        <taxon>Streptophyta</taxon>
        <taxon>Embryophyta</taxon>
        <taxon>Tracheophyta</taxon>
        <taxon>Spermatophyta</taxon>
        <taxon>Magnoliopsida</taxon>
        <taxon>eudicotyledons</taxon>
        <taxon>Gunneridae</taxon>
        <taxon>Pentapetalae</taxon>
        <taxon>rosids</taxon>
        <taxon>Vitales</taxon>
        <taxon>Vitaceae</taxon>
        <taxon>Viteae</taxon>
        <taxon>Vitis</taxon>
    </lineage>
</organism>
<accession>A5AK51</accession>
<proteinExistence type="predicted"/>
<reference evidence="1" key="1">
    <citation type="journal article" date="2007" name="PLoS ONE">
        <title>The first genome sequence of an elite grapevine cultivar (Pinot noir Vitis vinifera L.): coping with a highly heterozygous genome.</title>
        <authorList>
            <person name="Velasco R."/>
            <person name="Zharkikh A."/>
            <person name="Troggio M."/>
            <person name="Cartwright D.A."/>
            <person name="Cestaro A."/>
            <person name="Pruss D."/>
            <person name="Pindo M."/>
            <person name="FitzGerald L.M."/>
            <person name="Vezzulli S."/>
            <person name="Reid J."/>
            <person name="Malacarne G."/>
            <person name="Iliev D."/>
            <person name="Coppola G."/>
            <person name="Wardell B."/>
            <person name="Micheletti D."/>
            <person name="Macalma T."/>
            <person name="Facci M."/>
            <person name="Mitchell J.T."/>
            <person name="Perazzolli M."/>
            <person name="Eldredge G."/>
            <person name="Gatto P."/>
            <person name="Oyzerski R."/>
            <person name="Moretto M."/>
            <person name="Gutin N."/>
            <person name="Stefanini M."/>
            <person name="Chen Y."/>
            <person name="Segala C."/>
            <person name="Davenport C."/>
            <person name="Dematte L."/>
            <person name="Mraz A."/>
            <person name="Battilana J."/>
            <person name="Stormo K."/>
            <person name="Costa F."/>
            <person name="Tao Q."/>
            <person name="Si-Ammour A."/>
            <person name="Harkins T."/>
            <person name="Lackey A."/>
            <person name="Perbost C."/>
            <person name="Taillon B."/>
            <person name="Stella A."/>
            <person name="Solovyev V."/>
            <person name="Fawcett J.A."/>
            <person name="Sterck L."/>
            <person name="Vandepoele K."/>
            <person name="Grando S.M."/>
            <person name="Toppo S."/>
            <person name="Moser C."/>
            <person name="Lanchbury J."/>
            <person name="Bogden R."/>
            <person name="Skolnick M."/>
            <person name="Sgaramella V."/>
            <person name="Bhatnagar S.K."/>
            <person name="Fontana P."/>
            <person name="Gutin A."/>
            <person name="Van de Peer Y."/>
            <person name="Salamini F."/>
            <person name="Viola R."/>
        </authorList>
    </citation>
    <scope>NUCLEOTIDE SEQUENCE</scope>
</reference>
<sequence>MEILELFTSSWGSNSGDAYFPNRSLILERQLHLDSFKDTPIPTLFVKLDWIPLEGFTRIACAHIVRLFYLNIIEHDWDESYLKSSLFEIVAKVTLEMIFVRRGCIILSQILHREPINLATCIIDEMILRGDPSMSKKEVISCGILIVEIYQRVGVEFLVNLSFLKQMGLINTLLKQRID</sequence>
<dbReference type="AlphaFoldDB" id="A5AK51"/>
<name>A5AK51_VITVI</name>
<gene>
    <name evidence="1" type="ORF">VITISV_031031</name>
</gene>
<protein>
    <submittedName>
        <fullName evidence="1">Uncharacterized protein</fullName>
    </submittedName>
</protein>